<dbReference type="AlphaFoldDB" id="A0A9D9HC44"/>
<dbReference type="EMBL" id="JADIMO010000016">
    <property type="protein sequence ID" value="MBO8444317.1"/>
    <property type="molecule type" value="Genomic_DNA"/>
</dbReference>
<dbReference type="InterPro" id="IPR022998">
    <property type="entry name" value="ThiamineP_synth_TenI"/>
</dbReference>
<dbReference type="Proteomes" id="UP000823619">
    <property type="component" value="Unassembled WGS sequence"/>
</dbReference>
<comment type="caution">
    <text evidence="4">The sequence shown here is derived from an EMBL/GenBank/DDBJ whole genome shotgun (WGS) entry which is preliminary data.</text>
</comment>
<gene>
    <name evidence="4" type="ORF">IAC23_01295</name>
</gene>
<dbReference type="GO" id="GO:0009228">
    <property type="term" value="P:thiamine biosynthetic process"/>
    <property type="evidence" value="ECO:0007669"/>
    <property type="project" value="UniProtKB-KW"/>
</dbReference>
<protein>
    <submittedName>
        <fullName evidence="4">Thiamine phosphate synthase</fullName>
    </submittedName>
</protein>
<organism evidence="4 5">
    <name type="scientific">Candidatus Cryptobacteroides merdavium</name>
    <dbReference type="NCBI Taxonomy" id="2840769"/>
    <lineage>
        <taxon>Bacteria</taxon>
        <taxon>Pseudomonadati</taxon>
        <taxon>Bacteroidota</taxon>
        <taxon>Bacteroidia</taxon>
        <taxon>Bacteroidales</taxon>
        <taxon>Candidatus Cryptobacteroides</taxon>
    </lineage>
</organism>
<dbReference type="GO" id="GO:0004789">
    <property type="term" value="F:thiamine-phosphate diphosphorylase activity"/>
    <property type="evidence" value="ECO:0007669"/>
    <property type="project" value="TreeGrafter"/>
</dbReference>
<feature type="domain" description="Thiamine phosphate synthase/TenI" evidence="3">
    <location>
        <begin position="5"/>
        <end position="171"/>
    </location>
</feature>
<dbReference type="CDD" id="cd00564">
    <property type="entry name" value="TMP_TenI"/>
    <property type="match status" value="1"/>
</dbReference>
<dbReference type="InterPro" id="IPR013785">
    <property type="entry name" value="Aldolase_TIM"/>
</dbReference>
<reference evidence="4" key="1">
    <citation type="submission" date="2020-10" db="EMBL/GenBank/DDBJ databases">
        <authorList>
            <person name="Gilroy R."/>
        </authorList>
    </citation>
    <scope>NUCLEOTIDE SEQUENCE</scope>
    <source>
        <strain evidence="4">D5-748</strain>
    </source>
</reference>
<evidence type="ECO:0000256" key="1">
    <source>
        <dbReference type="ARBA" id="ARBA00004948"/>
    </source>
</evidence>
<evidence type="ECO:0000313" key="5">
    <source>
        <dbReference type="Proteomes" id="UP000823619"/>
    </source>
</evidence>
<evidence type="ECO:0000313" key="4">
    <source>
        <dbReference type="EMBL" id="MBO8444317.1"/>
    </source>
</evidence>
<comment type="pathway">
    <text evidence="1">Cofactor biosynthesis; thiamine diphosphate biosynthesis.</text>
</comment>
<evidence type="ECO:0000256" key="2">
    <source>
        <dbReference type="ARBA" id="ARBA00022977"/>
    </source>
</evidence>
<dbReference type="PANTHER" id="PTHR20857:SF15">
    <property type="entry name" value="THIAMINE-PHOSPHATE SYNTHASE"/>
    <property type="match status" value="1"/>
</dbReference>
<sequence>MKVIVITPPEFVAYEAEIIRILLCEGADRVHLRKPESSENDFRRLVKAVPEQFRKRLTFQDHLPLAAEYGAGGVHLNARNHRVPDGFCGLVSRSCHSFVEVAEYSGQSDYLFLSPIFDSISKQGYRSHFSEGQLLEAGHNGILGPKAIALGGILPEHMPLLGKYGFGGAAFLGYVWKDVTPEAAAKRIRAIRKMAESDKNGFTTAQ</sequence>
<keyword evidence="2" id="KW-0784">Thiamine biosynthesis</keyword>
<dbReference type="PANTHER" id="PTHR20857">
    <property type="entry name" value="THIAMINE-PHOSPHATE PYROPHOSPHORYLASE"/>
    <property type="match status" value="1"/>
</dbReference>
<dbReference type="Pfam" id="PF02581">
    <property type="entry name" value="TMP-TENI"/>
    <property type="match status" value="1"/>
</dbReference>
<name>A0A9D9HC44_9BACT</name>
<dbReference type="Gene3D" id="3.20.20.70">
    <property type="entry name" value="Aldolase class I"/>
    <property type="match status" value="1"/>
</dbReference>
<evidence type="ECO:0000259" key="3">
    <source>
        <dbReference type="Pfam" id="PF02581"/>
    </source>
</evidence>
<dbReference type="InterPro" id="IPR036206">
    <property type="entry name" value="ThiamineP_synth_sf"/>
</dbReference>
<proteinExistence type="predicted"/>
<dbReference type="SUPFAM" id="SSF51391">
    <property type="entry name" value="Thiamin phosphate synthase"/>
    <property type="match status" value="1"/>
</dbReference>
<dbReference type="GO" id="GO:0005737">
    <property type="term" value="C:cytoplasm"/>
    <property type="evidence" value="ECO:0007669"/>
    <property type="project" value="TreeGrafter"/>
</dbReference>
<reference evidence="4" key="2">
    <citation type="journal article" date="2021" name="PeerJ">
        <title>Extensive microbial diversity within the chicken gut microbiome revealed by metagenomics and culture.</title>
        <authorList>
            <person name="Gilroy R."/>
            <person name="Ravi A."/>
            <person name="Getino M."/>
            <person name="Pursley I."/>
            <person name="Horton D.L."/>
            <person name="Alikhan N.F."/>
            <person name="Baker D."/>
            <person name="Gharbi K."/>
            <person name="Hall N."/>
            <person name="Watson M."/>
            <person name="Adriaenssens E.M."/>
            <person name="Foster-Nyarko E."/>
            <person name="Jarju S."/>
            <person name="Secka A."/>
            <person name="Antonio M."/>
            <person name="Oren A."/>
            <person name="Chaudhuri R.R."/>
            <person name="La Ragione R."/>
            <person name="Hildebrand F."/>
            <person name="Pallen M.J."/>
        </authorList>
    </citation>
    <scope>NUCLEOTIDE SEQUENCE</scope>
    <source>
        <strain evidence="4">D5-748</strain>
    </source>
</reference>
<accession>A0A9D9HC44</accession>